<dbReference type="GO" id="GO:0045547">
    <property type="term" value="F:ditrans,polycis-polyprenyl diphosphate synthase [(2E,6E)-farnesyl diphosphate specific] activity"/>
    <property type="evidence" value="ECO:0007669"/>
    <property type="project" value="UniProtKB-EC"/>
</dbReference>
<dbReference type="InterPro" id="IPR038887">
    <property type="entry name" value="Nus1/NgBR"/>
</dbReference>
<sequence length="285" mass="32846">MALVYECAWRVLHALLHIQRTLVSWFRTRIWNVNWRFWKRALATLFFPVTLGLHNHIHRTLKMGKPTIKRGYRRFAWGLDPGSLEKLPQHVGFLIAEEEPSYKDIANLIVWCMAVGITCVSVYDNQGVFRRNHAKLSDKILKQQQELLGLDSSKYTVTFLNSSNEKPNHQVLSCQMEVRVLSADDGRLGIARAAEQLCRAVELREKSSMDIDVSTLDSMLRDSQKHIPDPDLVLGFGPVRSTLGFLPWHIHLTEFISLPSHIEISYEDFYGALQRYATCEQRQGK</sequence>
<evidence type="ECO:0000256" key="4">
    <source>
        <dbReference type="ARBA" id="ARBA00005432"/>
    </source>
</evidence>
<dbReference type="PANTHER" id="PTHR21528">
    <property type="entry name" value="DEHYDRODOLICHYL DIPHOSPHATE SYNTHASE COMPLEX SUBUNIT NUS1"/>
    <property type="match status" value="1"/>
</dbReference>
<evidence type="ECO:0000256" key="8">
    <source>
        <dbReference type="ARBA" id="ARBA00022824"/>
    </source>
</evidence>
<accession>A0A8T3DI32</accession>
<evidence type="ECO:0000256" key="11">
    <source>
        <dbReference type="ARBA" id="ARBA00023136"/>
    </source>
</evidence>
<evidence type="ECO:0000256" key="6">
    <source>
        <dbReference type="ARBA" id="ARBA00022679"/>
    </source>
</evidence>
<dbReference type="Proteomes" id="UP000829720">
    <property type="component" value="Unassembled WGS sequence"/>
</dbReference>
<comment type="subcellular location">
    <subcellularLocation>
        <location evidence="2">Endoplasmic reticulum membrane</location>
    </subcellularLocation>
</comment>
<dbReference type="GO" id="GO:1904423">
    <property type="term" value="C:dehydrodolichyl diphosphate synthase complex"/>
    <property type="evidence" value="ECO:0007669"/>
    <property type="project" value="InterPro"/>
</dbReference>
<evidence type="ECO:0000256" key="2">
    <source>
        <dbReference type="ARBA" id="ARBA00004586"/>
    </source>
</evidence>
<reference evidence="13" key="1">
    <citation type="submission" date="2021-01" db="EMBL/GenBank/DDBJ databases">
        <authorList>
            <person name="Zahm M."/>
            <person name="Roques C."/>
            <person name="Cabau C."/>
            <person name="Klopp C."/>
            <person name="Donnadieu C."/>
            <person name="Jouanno E."/>
            <person name="Lampietro C."/>
            <person name="Louis A."/>
            <person name="Herpin A."/>
            <person name="Echchiki A."/>
            <person name="Berthelot C."/>
            <person name="Parey E."/>
            <person name="Roest-Crollius H."/>
            <person name="Braasch I."/>
            <person name="Postlethwait J."/>
            <person name="Bobe J."/>
            <person name="Montfort J."/>
            <person name="Bouchez O."/>
            <person name="Begum T."/>
            <person name="Mejri S."/>
            <person name="Adams A."/>
            <person name="Chen W.-J."/>
            <person name="Guiguen Y."/>
        </authorList>
    </citation>
    <scope>NUCLEOTIDE SEQUENCE</scope>
    <source>
        <tissue evidence="13">Blood</tissue>
    </source>
</reference>
<keyword evidence="11" id="KW-0472">Membrane</keyword>
<protein>
    <recommendedName>
        <fullName evidence="5">ditrans,polycis-polyprenyl diphosphate synthase [(2E,6E)-farnesyldiphosphate specific]</fullName>
        <ecNumber evidence="5">2.5.1.87</ecNumber>
    </recommendedName>
</protein>
<keyword evidence="6" id="KW-0808">Transferase</keyword>
<dbReference type="Gene3D" id="3.40.1180.10">
    <property type="entry name" value="Decaprenyl diphosphate synthase-like"/>
    <property type="match status" value="1"/>
</dbReference>
<evidence type="ECO:0000256" key="12">
    <source>
        <dbReference type="ARBA" id="ARBA00047353"/>
    </source>
</evidence>
<keyword evidence="14" id="KW-1185">Reference proteome</keyword>
<proteinExistence type="inferred from homology"/>
<dbReference type="GO" id="GO:0005789">
    <property type="term" value="C:endoplasmic reticulum membrane"/>
    <property type="evidence" value="ECO:0007669"/>
    <property type="project" value="UniProtKB-SubCell"/>
</dbReference>
<organism evidence="13 14">
    <name type="scientific">Albula goreensis</name>
    <dbReference type="NCBI Taxonomy" id="1534307"/>
    <lineage>
        <taxon>Eukaryota</taxon>
        <taxon>Metazoa</taxon>
        <taxon>Chordata</taxon>
        <taxon>Craniata</taxon>
        <taxon>Vertebrata</taxon>
        <taxon>Euteleostomi</taxon>
        <taxon>Actinopterygii</taxon>
        <taxon>Neopterygii</taxon>
        <taxon>Teleostei</taxon>
        <taxon>Albuliformes</taxon>
        <taxon>Albulidae</taxon>
        <taxon>Albula</taxon>
    </lineage>
</organism>
<evidence type="ECO:0000256" key="10">
    <source>
        <dbReference type="ARBA" id="ARBA00022989"/>
    </source>
</evidence>
<dbReference type="InterPro" id="IPR036424">
    <property type="entry name" value="UPP_synth-like_sf"/>
</dbReference>
<dbReference type="EMBL" id="JAERUA010000009">
    <property type="protein sequence ID" value="KAI1895710.1"/>
    <property type="molecule type" value="Genomic_DNA"/>
</dbReference>
<comment type="similarity">
    <text evidence="4">Belongs to the UPP synthase family.</text>
</comment>
<comment type="caution">
    <text evidence="13">The sequence shown here is derived from an EMBL/GenBank/DDBJ whole genome shotgun (WGS) entry which is preliminary data.</text>
</comment>
<evidence type="ECO:0000256" key="7">
    <source>
        <dbReference type="ARBA" id="ARBA00022692"/>
    </source>
</evidence>
<evidence type="ECO:0000313" key="13">
    <source>
        <dbReference type="EMBL" id="KAI1895710.1"/>
    </source>
</evidence>
<keyword evidence="7" id="KW-0812">Transmembrane</keyword>
<dbReference type="AlphaFoldDB" id="A0A8T3DI32"/>
<keyword evidence="9" id="KW-0460">Magnesium</keyword>
<comment type="catalytic activity">
    <reaction evidence="12">
        <text>n isopentenyl diphosphate + (2E,6E)-farnesyl diphosphate = a di-trans,poly-cis-polyprenyl diphosphate + n diphosphate</text>
        <dbReference type="Rhea" id="RHEA:53008"/>
        <dbReference type="Rhea" id="RHEA-COMP:19494"/>
        <dbReference type="ChEBI" id="CHEBI:33019"/>
        <dbReference type="ChEBI" id="CHEBI:128769"/>
        <dbReference type="ChEBI" id="CHEBI:136960"/>
        <dbReference type="ChEBI" id="CHEBI:175763"/>
        <dbReference type="EC" id="2.5.1.87"/>
    </reaction>
</comment>
<evidence type="ECO:0000256" key="5">
    <source>
        <dbReference type="ARBA" id="ARBA00012596"/>
    </source>
</evidence>
<evidence type="ECO:0000256" key="3">
    <source>
        <dbReference type="ARBA" id="ARBA00004922"/>
    </source>
</evidence>
<evidence type="ECO:0000313" key="14">
    <source>
        <dbReference type="Proteomes" id="UP000829720"/>
    </source>
</evidence>
<evidence type="ECO:0000256" key="1">
    <source>
        <dbReference type="ARBA" id="ARBA00001946"/>
    </source>
</evidence>
<evidence type="ECO:0000256" key="9">
    <source>
        <dbReference type="ARBA" id="ARBA00022842"/>
    </source>
</evidence>
<gene>
    <name evidence="13" type="ORF">AGOR_G00109050</name>
</gene>
<dbReference type="OrthoDB" id="19639at2759"/>
<dbReference type="PANTHER" id="PTHR21528:SF0">
    <property type="entry name" value="DEHYDRODOLICHYL DIPHOSPHATE SYNTHASE COMPLEX SUBUNIT NUS1"/>
    <property type="match status" value="1"/>
</dbReference>
<keyword evidence="8" id="KW-0256">Endoplasmic reticulum</keyword>
<comment type="pathway">
    <text evidence="3">Protein modification; protein glycosylation.</text>
</comment>
<keyword evidence="10" id="KW-1133">Transmembrane helix</keyword>
<dbReference type="EC" id="2.5.1.87" evidence="5"/>
<name>A0A8T3DI32_9TELE</name>
<dbReference type="SUPFAM" id="SSF64005">
    <property type="entry name" value="Undecaprenyl diphosphate synthase"/>
    <property type="match status" value="1"/>
</dbReference>
<comment type="cofactor">
    <cofactor evidence="1">
        <name>Mg(2+)</name>
        <dbReference type="ChEBI" id="CHEBI:18420"/>
    </cofactor>
</comment>